<evidence type="ECO:0000313" key="2">
    <source>
        <dbReference type="EMBL" id="QDY77251.1"/>
    </source>
</evidence>
<name>A0A5B8JBE5_9ACTN</name>
<dbReference type="EMBL" id="CP042266">
    <property type="protein sequence ID" value="QDY77251.1"/>
    <property type="molecule type" value="Genomic_DNA"/>
</dbReference>
<keyword evidence="3" id="KW-1185">Reference proteome</keyword>
<feature type="compositionally biased region" description="Basic and acidic residues" evidence="1">
    <location>
        <begin position="306"/>
        <end position="315"/>
    </location>
</feature>
<dbReference type="Pfam" id="PF19738">
    <property type="entry name" value="DUF6227"/>
    <property type="match status" value="1"/>
</dbReference>
<organism evidence="2 3">
    <name type="scientific">Streptomyces qinzhouensis</name>
    <dbReference type="NCBI Taxonomy" id="2599401"/>
    <lineage>
        <taxon>Bacteria</taxon>
        <taxon>Bacillati</taxon>
        <taxon>Actinomycetota</taxon>
        <taxon>Actinomycetes</taxon>
        <taxon>Kitasatosporales</taxon>
        <taxon>Streptomycetaceae</taxon>
        <taxon>Streptomyces</taxon>
    </lineage>
</organism>
<dbReference type="AlphaFoldDB" id="A0A5B8JBE5"/>
<protein>
    <submittedName>
        <fullName evidence="2">Uncharacterized protein</fullName>
    </submittedName>
</protein>
<feature type="region of interest" description="Disordered" evidence="1">
    <location>
        <begin position="102"/>
        <end position="172"/>
    </location>
</feature>
<proteinExistence type="predicted"/>
<dbReference type="OrthoDB" id="4319261at2"/>
<dbReference type="Proteomes" id="UP000320580">
    <property type="component" value="Chromosome"/>
</dbReference>
<evidence type="ECO:0000256" key="1">
    <source>
        <dbReference type="SAM" id="MobiDB-lite"/>
    </source>
</evidence>
<gene>
    <name evidence="2" type="ORF">FQU76_12805</name>
</gene>
<dbReference type="InterPro" id="IPR046195">
    <property type="entry name" value="DUF6227"/>
</dbReference>
<dbReference type="RefSeq" id="WP_146480589.1">
    <property type="nucleotide sequence ID" value="NZ_CP042266.1"/>
</dbReference>
<accession>A0A5B8JBE5</accession>
<sequence>MNDPYETTETHLARLLGRALNSFDLPDATVERLYSALAHASSLHSSHHSADLDRATYRHAYLLADGSSVVLWELVHNSGPGSSEQHEVYADESEVRLAASRLPSGFPGFADGGPAAREGTGSGPARRSGERRGHGGSGAGGADASGGESGEGGEYGVPDAADRGALGPAGLGSDALPGGDFGAVPGPGFDSDIDLLAGLLAAPPAPLPRMYVPDNSADHARRVLRRAENPDSPGPKTAELLRGAFAHHITQVFGRQCRVGDRDAGFTLYEHAFLLIDGAEMSLWEVEHTATPDGRHMCEVYASESGAREAMESRGRGRSVPRAGL</sequence>
<evidence type="ECO:0000313" key="3">
    <source>
        <dbReference type="Proteomes" id="UP000320580"/>
    </source>
</evidence>
<reference evidence="2 3" key="1">
    <citation type="submission" date="2019-07" db="EMBL/GenBank/DDBJ databases">
        <authorList>
            <person name="Zhu P."/>
        </authorList>
    </citation>
    <scope>NUCLEOTIDE SEQUENCE [LARGE SCALE GENOMIC DNA]</scope>
    <source>
        <strain evidence="2 3">SSL-25</strain>
    </source>
</reference>
<feature type="compositionally biased region" description="Low complexity" evidence="1">
    <location>
        <begin position="105"/>
        <end position="116"/>
    </location>
</feature>
<feature type="compositionally biased region" description="Gly residues" evidence="1">
    <location>
        <begin position="135"/>
        <end position="155"/>
    </location>
</feature>
<dbReference type="KEGG" id="sqz:FQU76_12805"/>
<feature type="region of interest" description="Disordered" evidence="1">
    <location>
        <begin position="306"/>
        <end position="325"/>
    </location>
</feature>